<evidence type="ECO:0000313" key="3">
    <source>
        <dbReference type="Proteomes" id="UP000315956"/>
    </source>
</evidence>
<gene>
    <name evidence="2" type="primary">19</name>
    <name evidence="2" type="ORF">PBI_MARGAERY_20</name>
</gene>
<feature type="region of interest" description="Disordered" evidence="1">
    <location>
        <begin position="1"/>
        <end position="75"/>
    </location>
</feature>
<keyword evidence="3" id="KW-1185">Reference proteome</keyword>
<dbReference type="RefSeq" id="YP_010751120.1">
    <property type="nucleotide sequence ID" value="NC_073366.1"/>
</dbReference>
<dbReference type="EMBL" id="MK937606">
    <property type="protein sequence ID" value="QDH93077.1"/>
    <property type="molecule type" value="Genomic_DNA"/>
</dbReference>
<reference evidence="2 3" key="1">
    <citation type="submission" date="2019-05" db="EMBL/GenBank/DDBJ databases">
        <authorList>
            <person name="Stoner T.H."/>
            <person name="Aull H.G."/>
            <person name="Divens A.M."/>
            <person name="Zack K."/>
            <person name="Garlena R.A."/>
            <person name="Russell D.A."/>
            <person name="Pope W.H."/>
            <person name="Jacobs-Sera D."/>
            <person name="Hatfull G.F."/>
        </authorList>
    </citation>
    <scope>NUCLEOTIDE SEQUENCE [LARGE SCALE GENOMIC DNA]</scope>
</reference>
<evidence type="ECO:0000313" key="2">
    <source>
        <dbReference type="EMBL" id="QDH93077.1"/>
    </source>
</evidence>
<sequence>MGDCGCNKRGGTPPTGSTASRRQAQTVANATADAAAAARARAANPSTSRIGPTQTSASGRTQSFALQGRDGSTSVVGSALEARAAVIRTGARIIPS</sequence>
<accession>A0A514DHK2</accession>
<organism evidence="2 3">
    <name type="scientific">Microbacterium phage Margaery</name>
    <dbReference type="NCBI Taxonomy" id="2591217"/>
    <lineage>
        <taxon>Viruses</taxon>
        <taxon>Duplodnaviria</taxon>
        <taxon>Heunggongvirae</taxon>
        <taxon>Uroviricota</taxon>
        <taxon>Caudoviricetes</taxon>
        <taxon>Hodgkinviridae</taxon>
        <taxon>Margaeryvirus</taxon>
        <taxon>Margaeryvirus margaery</taxon>
    </lineage>
</organism>
<proteinExistence type="predicted"/>
<dbReference type="KEGG" id="vg:80004783"/>
<feature type="compositionally biased region" description="Polar residues" evidence="1">
    <location>
        <begin position="45"/>
        <end position="75"/>
    </location>
</feature>
<name>A0A514DHK2_9CAUD</name>
<dbReference type="Proteomes" id="UP000315956">
    <property type="component" value="Segment"/>
</dbReference>
<feature type="compositionally biased region" description="Low complexity" evidence="1">
    <location>
        <begin position="23"/>
        <end position="44"/>
    </location>
</feature>
<evidence type="ECO:0000256" key="1">
    <source>
        <dbReference type="SAM" id="MobiDB-lite"/>
    </source>
</evidence>
<dbReference type="GeneID" id="80004783"/>
<protein>
    <submittedName>
        <fullName evidence="2">Uncharacterized protein</fullName>
    </submittedName>
</protein>